<dbReference type="GO" id="GO:0008033">
    <property type="term" value="P:tRNA processing"/>
    <property type="evidence" value="ECO:0007669"/>
    <property type="project" value="TreeGrafter"/>
</dbReference>
<feature type="compositionally biased region" description="Basic residues" evidence="5">
    <location>
        <begin position="358"/>
        <end position="380"/>
    </location>
</feature>
<sequence>MVEAEEVGADKTPSNEENVSDLEKKIIRQVEYYFGDINLAKDKFLQEQIKLDDGWVPMEIMLKFNRLSQLSQDPDVITKAILKSSNKLMEVHEDNSKIRRSPNMPLPEMNESRRKELMSRTVYCKGFPTEDTTIHKLLDFFPKFGDIDNVIMRSFNDKATKTWKFKGSVFVIFSTVEGAQDFLSLDSVKYNDTELIKKWQNIYLDEKRKEKLEAKGKNKKKKANKEGKDEDGESKTEDGSEDNKNEEEDGNKEEKREFPRGSVVQLKGLGEKNELRRDDLKAAVEKLGVGVGFVEFSTGQDEAWLRLDAEGAALELAGLVKGGVLEINSEVKADLRVIEGDEEETFLAKCLADKKKLVGRSRNKARRGRPFNNHRKRKGSPSKDNSKKVQKTN</sequence>
<dbReference type="InterPro" id="IPR000504">
    <property type="entry name" value="RRM_dom"/>
</dbReference>
<dbReference type="Pfam" id="PF08777">
    <property type="entry name" value="RRM_3"/>
    <property type="match status" value="1"/>
</dbReference>
<dbReference type="Proteomes" id="UP001152798">
    <property type="component" value="Chromosome 1"/>
</dbReference>
<dbReference type="GO" id="GO:0003729">
    <property type="term" value="F:mRNA binding"/>
    <property type="evidence" value="ECO:0007669"/>
    <property type="project" value="TreeGrafter"/>
</dbReference>
<proteinExistence type="predicted"/>
<dbReference type="GO" id="GO:0010494">
    <property type="term" value="C:cytoplasmic stress granule"/>
    <property type="evidence" value="ECO:0007669"/>
    <property type="project" value="TreeGrafter"/>
</dbReference>
<keyword evidence="10" id="KW-1185">Reference proteome</keyword>
<dbReference type="GO" id="GO:0045727">
    <property type="term" value="P:positive regulation of translation"/>
    <property type="evidence" value="ECO:0007669"/>
    <property type="project" value="TreeGrafter"/>
</dbReference>
<feature type="domain" description="HTH La-type RNA-binding" evidence="7">
    <location>
        <begin position="16"/>
        <end position="108"/>
    </location>
</feature>
<evidence type="ECO:0000256" key="3">
    <source>
        <dbReference type="ARBA" id="ARBA00023242"/>
    </source>
</evidence>
<dbReference type="InterPro" id="IPR006630">
    <property type="entry name" value="La_HTH"/>
</dbReference>
<feature type="region of interest" description="Disordered" evidence="5">
    <location>
        <begin position="214"/>
        <end position="258"/>
    </location>
</feature>
<dbReference type="Pfam" id="PF05383">
    <property type="entry name" value="La"/>
    <property type="match status" value="1"/>
</dbReference>
<dbReference type="InterPro" id="IPR002344">
    <property type="entry name" value="Lupus_La"/>
</dbReference>
<evidence type="ECO:0000313" key="9">
    <source>
        <dbReference type="EMBL" id="CAH1391569.1"/>
    </source>
</evidence>
<feature type="domain" description="XRRM" evidence="8">
    <location>
        <begin position="257"/>
        <end position="378"/>
    </location>
</feature>
<feature type="domain" description="RRM" evidence="6">
    <location>
        <begin position="120"/>
        <end position="209"/>
    </location>
</feature>
<dbReference type="SUPFAM" id="SSF54928">
    <property type="entry name" value="RNA-binding domain, RBD"/>
    <property type="match status" value="1"/>
</dbReference>
<organism evidence="9 10">
    <name type="scientific">Nezara viridula</name>
    <name type="common">Southern green stink bug</name>
    <name type="synonym">Cimex viridulus</name>
    <dbReference type="NCBI Taxonomy" id="85310"/>
    <lineage>
        <taxon>Eukaryota</taxon>
        <taxon>Metazoa</taxon>
        <taxon>Ecdysozoa</taxon>
        <taxon>Arthropoda</taxon>
        <taxon>Hexapoda</taxon>
        <taxon>Insecta</taxon>
        <taxon>Pterygota</taxon>
        <taxon>Neoptera</taxon>
        <taxon>Paraneoptera</taxon>
        <taxon>Hemiptera</taxon>
        <taxon>Heteroptera</taxon>
        <taxon>Panheteroptera</taxon>
        <taxon>Pentatomomorpha</taxon>
        <taxon>Pentatomoidea</taxon>
        <taxon>Pentatomidae</taxon>
        <taxon>Pentatominae</taxon>
        <taxon>Nezara</taxon>
    </lineage>
</organism>
<dbReference type="InterPro" id="IPR036390">
    <property type="entry name" value="WH_DNA-bd_sf"/>
</dbReference>
<dbReference type="SMART" id="SM00715">
    <property type="entry name" value="LA"/>
    <property type="match status" value="1"/>
</dbReference>
<dbReference type="InterPro" id="IPR035979">
    <property type="entry name" value="RBD_domain_sf"/>
</dbReference>
<dbReference type="Gene3D" id="1.10.10.10">
    <property type="entry name" value="Winged helix-like DNA-binding domain superfamily/Winged helix DNA-binding domain"/>
    <property type="match status" value="1"/>
</dbReference>
<dbReference type="PRINTS" id="PR00302">
    <property type="entry name" value="LUPUSLA"/>
</dbReference>
<evidence type="ECO:0000256" key="1">
    <source>
        <dbReference type="ARBA" id="ARBA00004123"/>
    </source>
</evidence>
<evidence type="ECO:0000256" key="5">
    <source>
        <dbReference type="SAM" id="MobiDB-lite"/>
    </source>
</evidence>
<gene>
    <name evidence="9" type="ORF">NEZAVI_LOCUS2566</name>
</gene>
<reference evidence="9" key="1">
    <citation type="submission" date="2022-01" db="EMBL/GenBank/DDBJ databases">
        <authorList>
            <person name="King R."/>
        </authorList>
    </citation>
    <scope>NUCLEOTIDE SEQUENCE</scope>
</reference>
<accession>A0A9P0E0N0</accession>
<dbReference type="InterPro" id="IPR012677">
    <property type="entry name" value="Nucleotide-bd_a/b_plait_sf"/>
</dbReference>
<dbReference type="InterPro" id="IPR014886">
    <property type="entry name" value="La_xRRM"/>
</dbReference>
<dbReference type="InterPro" id="IPR036388">
    <property type="entry name" value="WH-like_DNA-bd_sf"/>
</dbReference>
<dbReference type="PROSITE" id="PS50961">
    <property type="entry name" value="HTH_LA"/>
    <property type="match status" value="1"/>
</dbReference>
<evidence type="ECO:0000259" key="8">
    <source>
        <dbReference type="PROSITE" id="PS51939"/>
    </source>
</evidence>
<dbReference type="EMBL" id="OV725077">
    <property type="protein sequence ID" value="CAH1391569.1"/>
    <property type="molecule type" value="Genomic_DNA"/>
</dbReference>
<evidence type="ECO:0000256" key="4">
    <source>
        <dbReference type="PROSITE-ProRule" id="PRU00332"/>
    </source>
</evidence>
<dbReference type="CDD" id="cd08028">
    <property type="entry name" value="LARP_3"/>
    <property type="match status" value="1"/>
</dbReference>
<dbReference type="InterPro" id="IPR045180">
    <property type="entry name" value="La_dom_prot"/>
</dbReference>
<comment type="subcellular location">
    <subcellularLocation>
        <location evidence="1">Nucleus</location>
    </subcellularLocation>
</comment>
<protein>
    <submittedName>
        <fullName evidence="9">Uncharacterized protein</fullName>
    </submittedName>
</protein>
<feature type="region of interest" description="Disordered" evidence="5">
    <location>
        <begin position="358"/>
        <end position="393"/>
    </location>
</feature>
<evidence type="ECO:0000313" key="10">
    <source>
        <dbReference type="Proteomes" id="UP001152798"/>
    </source>
</evidence>
<dbReference type="AlphaFoldDB" id="A0A9P0E0N0"/>
<dbReference type="Pfam" id="PF00076">
    <property type="entry name" value="RRM_1"/>
    <property type="match status" value="1"/>
</dbReference>
<dbReference type="PROSITE" id="PS50102">
    <property type="entry name" value="RRM"/>
    <property type="match status" value="1"/>
</dbReference>
<dbReference type="PANTHER" id="PTHR22792">
    <property type="entry name" value="LUPUS LA PROTEIN-RELATED"/>
    <property type="match status" value="1"/>
</dbReference>
<dbReference type="Gene3D" id="3.30.70.330">
    <property type="match status" value="2"/>
</dbReference>
<keyword evidence="3" id="KW-0539">Nucleus</keyword>
<dbReference type="PROSITE" id="PS51939">
    <property type="entry name" value="XRRM"/>
    <property type="match status" value="1"/>
</dbReference>
<dbReference type="PANTHER" id="PTHR22792:SF166">
    <property type="entry name" value="LUPUS LA PROTEIN HOMOLOG"/>
    <property type="match status" value="1"/>
</dbReference>
<dbReference type="GO" id="GO:0005634">
    <property type="term" value="C:nucleus"/>
    <property type="evidence" value="ECO:0007669"/>
    <property type="project" value="UniProtKB-SubCell"/>
</dbReference>
<dbReference type="GO" id="GO:0005829">
    <property type="term" value="C:cytosol"/>
    <property type="evidence" value="ECO:0007669"/>
    <property type="project" value="TreeGrafter"/>
</dbReference>
<dbReference type="SUPFAM" id="SSF46785">
    <property type="entry name" value="Winged helix' DNA-binding domain"/>
    <property type="match status" value="1"/>
</dbReference>
<feature type="compositionally biased region" description="Basic and acidic residues" evidence="5">
    <location>
        <begin position="224"/>
        <end position="243"/>
    </location>
</feature>
<dbReference type="OrthoDB" id="439993at2759"/>
<name>A0A9P0E0N0_NEZVI</name>
<evidence type="ECO:0000259" key="6">
    <source>
        <dbReference type="PROSITE" id="PS50102"/>
    </source>
</evidence>
<dbReference type="SMART" id="SM00360">
    <property type="entry name" value="RRM"/>
    <property type="match status" value="1"/>
</dbReference>
<keyword evidence="2 4" id="KW-0694">RNA-binding</keyword>
<dbReference type="CDD" id="cd12291">
    <property type="entry name" value="RRM1_La"/>
    <property type="match status" value="1"/>
</dbReference>
<evidence type="ECO:0000259" key="7">
    <source>
        <dbReference type="PROSITE" id="PS50961"/>
    </source>
</evidence>
<dbReference type="GO" id="GO:1990904">
    <property type="term" value="C:ribonucleoprotein complex"/>
    <property type="evidence" value="ECO:0007669"/>
    <property type="project" value="UniProtKB-UniRule"/>
</dbReference>
<evidence type="ECO:0000256" key="2">
    <source>
        <dbReference type="ARBA" id="ARBA00022884"/>
    </source>
</evidence>